<organism evidence="1 2">
    <name type="scientific">Lichenibacterium ramalinae</name>
    <dbReference type="NCBI Taxonomy" id="2316527"/>
    <lineage>
        <taxon>Bacteria</taxon>
        <taxon>Pseudomonadati</taxon>
        <taxon>Pseudomonadota</taxon>
        <taxon>Alphaproteobacteria</taxon>
        <taxon>Hyphomicrobiales</taxon>
        <taxon>Lichenihabitantaceae</taxon>
        <taxon>Lichenibacterium</taxon>
    </lineage>
</organism>
<protein>
    <submittedName>
        <fullName evidence="1">Pilus assembly protein</fullName>
    </submittedName>
</protein>
<evidence type="ECO:0000313" key="1">
    <source>
        <dbReference type="EMBL" id="RYB03189.1"/>
    </source>
</evidence>
<dbReference type="OrthoDB" id="7628565at2"/>
<reference evidence="1 2" key="2">
    <citation type="submission" date="2019-02" db="EMBL/GenBank/DDBJ databases">
        <title>'Lichenibacterium ramalinii' gen. nov. sp. nov., 'Lichenibacterium minor' gen. nov. sp. nov.</title>
        <authorList>
            <person name="Pankratov T."/>
        </authorList>
    </citation>
    <scope>NUCLEOTIDE SEQUENCE [LARGE SCALE GENOMIC DNA]</scope>
    <source>
        <strain evidence="1 2">RmlP001</strain>
    </source>
</reference>
<dbReference type="AlphaFoldDB" id="A0A4Q2RB15"/>
<evidence type="ECO:0000313" key="2">
    <source>
        <dbReference type="Proteomes" id="UP000289411"/>
    </source>
</evidence>
<comment type="caution">
    <text evidence="1">The sequence shown here is derived from an EMBL/GenBank/DDBJ whole genome shotgun (WGS) entry which is preliminary data.</text>
</comment>
<gene>
    <name evidence="1" type="ORF">D3272_17315</name>
</gene>
<dbReference type="RefSeq" id="WP_129220479.1">
    <property type="nucleotide sequence ID" value="NZ_QYBC01000015.1"/>
</dbReference>
<dbReference type="EMBL" id="QYBC01000015">
    <property type="protein sequence ID" value="RYB03189.1"/>
    <property type="molecule type" value="Genomic_DNA"/>
</dbReference>
<name>A0A4Q2RB15_9HYPH</name>
<dbReference type="Proteomes" id="UP000289411">
    <property type="component" value="Unassembled WGS sequence"/>
</dbReference>
<accession>A0A4Q2RB15</accession>
<proteinExistence type="predicted"/>
<keyword evidence="2" id="KW-1185">Reference proteome</keyword>
<sequence>MFRQFRSDSRGGFALLFGIVAPAVLLLLCGSVEVAEVVKAKRELQWNVDTAALNGAREMGTDLSSATAARAQSFAGSLAARSTPRWTVTTAAQIDSAQGTMTVSQTAWRASYFGSLLPPGGWHIGVSSTAVVNQRVPLCVLGLQSGGTNIALHASSTVTAGGCLVQSNNNIQVESSASLQAAAVRSVGAAKGPIAPPAITDAPAIADPFQSLDIAIPKTCTDHGIEVTEGTQSLNPGVHCGAVKLQGNAVLTLNPGEHYFVNGQFNLGGTSRISGTDVVLIFKGNWQLKCADSAYVSLMGRQSGPYAGFVLVTDRSFGGKLSISTDHARQLYGTIYLPNATLDVTGTGNKVADESPWTVVVAKGLTTDGSANLVINSNYNGASVPVPAGVGTSDMTHLSN</sequence>
<reference evidence="1 2" key="1">
    <citation type="submission" date="2018-09" db="EMBL/GenBank/DDBJ databases">
        <authorList>
            <person name="Grouzdev D.S."/>
            <person name="Krutkina M.S."/>
        </authorList>
    </citation>
    <scope>NUCLEOTIDE SEQUENCE [LARGE SCALE GENOMIC DNA]</scope>
    <source>
        <strain evidence="1 2">RmlP001</strain>
    </source>
</reference>